<evidence type="ECO:0000313" key="2">
    <source>
        <dbReference type="Proteomes" id="UP000636479"/>
    </source>
</evidence>
<dbReference type="Proteomes" id="UP000636479">
    <property type="component" value="Unassembled WGS sequence"/>
</dbReference>
<dbReference type="EMBL" id="JACAZF010000002">
    <property type="protein sequence ID" value="KAF7312022.1"/>
    <property type="molecule type" value="Genomic_DNA"/>
</dbReference>
<evidence type="ECO:0008006" key="3">
    <source>
        <dbReference type="Google" id="ProtNLM"/>
    </source>
</evidence>
<comment type="caution">
    <text evidence="1">The sequence shown here is derived from an EMBL/GenBank/DDBJ whole genome shotgun (WGS) entry which is preliminary data.</text>
</comment>
<reference evidence="1" key="1">
    <citation type="submission" date="2020-05" db="EMBL/GenBank/DDBJ databases">
        <title>Mycena genomes resolve the evolution of fungal bioluminescence.</title>
        <authorList>
            <person name="Tsai I.J."/>
        </authorList>
    </citation>
    <scope>NUCLEOTIDE SEQUENCE</scope>
    <source>
        <strain evidence="1">171206Taipei</strain>
    </source>
</reference>
<dbReference type="PANTHER" id="PTHR37816:SF1">
    <property type="entry name" value="TOXIN"/>
    <property type="match status" value="1"/>
</dbReference>
<evidence type="ECO:0000313" key="1">
    <source>
        <dbReference type="EMBL" id="KAF7312022.1"/>
    </source>
</evidence>
<name>A0A8H6T800_9AGAR</name>
<gene>
    <name evidence="1" type="ORF">MIND_00214200</name>
</gene>
<dbReference type="GeneID" id="59341551"/>
<dbReference type="PANTHER" id="PTHR37816">
    <property type="entry name" value="YALI0E33011P"/>
    <property type="match status" value="1"/>
</dbReference>
<protein>
    <recommendedName>
        <fullName evidence="3">Adenylate kinase</fullName>
    </recommendedName>
</protein>
<sequence>MRQTPSPLLGDGRGVFRIHVVGNAGSGKSTLSRELARILNIPYICLDELFWKPGFEMETAEQFRVNVANALANCPNGWVVDGDFRRRISDIVDTQTTDEIWLDLPLALYLPRLTIRTLARLFGLAEPCRPGCEETLSVFFSRENMIWWCITNHGVVRQREAARYEKMGREEGTDVENRKMRRIGGWGGQLRAWLEEVRDMRRGH</sequence>
<dbReference type="Gene3D" id="3.40.50.300">
    <property type="entry name" value="P-loop containing nucleotide triphosphate hydrolases"/>
    <property type="match status" value="1"/>
</dbReference>
<keyword evidence="2" id="KW-1185">Reference proteome</keyword>
<dbReference type="InterPro" id="IPR027417">
    <property type="entry name" value="P-loop_NTPase"/>
</dbReference>
<organism evidence="1 2">
    <name type="scientific">Mycena indigotica</name>
    <dbReference type="NCBI Taxonomy" id="2126181"/>
    <lineage>
        <taxon>Eukaryota</taxon>
        <taxon>Fungi</taxon>
        <taxon>Dikarya</taxon>
        <taxon>Basidiomycota</taxon>
        <taxon>Agaricomycotina</taxon>
        <taxon>Agaricomycetes</taxon>
        <taxon>Agaricomycetidae</taxon>
        <taxon>Agaricales</taxon>
        <taxon>Marasmiineae</taxon>
        <taxon>Mycenaceae</taxon>
        <taxon>Mycena</taxon>
    </lineage>
</organism>
<dbReference type="RefSeq" id="XP_037224130.1">
    <property type="nucleotide sequence ID" value="XM_037359035.1"/>
</dbReference>
<dbReference type="AlphaFoldDB" id="A0A8H6T800"/>
<dbReference type="InterPro" id="IPR052922">
    <property type="entry name" value="Cytidylate_Kinase-2"/>
</dbReference>
<proteinExistence type="predicted"/>
<dbReference type="SUPFAM" id="SSF52540">
    <property type="entry name" value="P-loop containing nucleoside triphosphate hydrolases"/>
    <property type="match status" value="1"/>
</dbReference>
<dbReference type="OrthoDB" id="65590at2759"/>
<accession>A0A8H6T800</accession>